<evidence type="ECO:0000313" key="2">
    <source>
        <dbReference type="Proteomes" id="UP000016491"/>
    </source>
</evidence>
<accession>A0ABC9TTS0</accession>
<dbReference type="EMBL" id="AWSU01000303">
    <property type="protein sequence ID" value="ERI74674.1"/>
    <property type="molecule type" value="Genomic_DNA"/>
</dbReference>
<name>A0ABC9TTS0_CLOSY</name>
<organism evidence="1 2">
    <name type="scientific">[Clostridium] symbiosum ATCC 14940</name>
    <dbReference type="NCBI Taxonomy" id="411472"/>
    <lineage>
        <taxon>Bacteria</taxon>
        <taxon>Bacillati</taxon>
        <taxon>Bacillota</taxon>
        <taxon>Clostridia</taxon>
        <taxon>Lachnospirales</taxon>
        <taxon>Lachnospiraceae</taxon>
        <taxon>Otoolea</taxon>
    </lineage>
</organism>
<evidence type="ECO:0000313" key="1">
    <source>
        <dbReference type="EMBL" id="ERI74674.1"/>
    </source>
</evidence>
<dbReference type="Proteomes" id="UP000016491">
    <property type="component" value="Unassembled WGS sequence"/>
</dbReference>
<gene>
    <name evidence="1" type="ORF">CLOSYM_03757</name>
</gene>
<reference evidence="1 2" key="1">
    <citation type="submission" date="2013-07" db="EMBL/GenBank/DDBJ databases">
        <authorList>
            <person name="Weinstock G."/>
            <person name="Sodergren E."/>
            <person name="Wylie T."/>
            <person name="Fulton L."/>
            <person name="Fulton R."/>
            <person name="Fronick C."/>
            <person name="O'Laughlin M."/>
            <person name="Godfrey J."/>
            <person name="Miner T."/>
            <person name="Herter B."/>
            <person name="Appelbaum E."/>
            <person name="Cordes M."/>
            <person name="Lek S."/>
            <person name="Wollam A."/>
            <person name="Pepin K.H."/>
            <person name="Palsikar V.B."/>
            <person name="Mitreva M."/>
            <person name="Wilson R.K."/>
        </authorList>
    </citation>
    <scope>NUCLEOTIDE SEQUENCE [LARGE SCALE GENOMIC DNA]</scope>
    <source>
        <strain evidence="1 2">ATCC 14940</strain>
    </source>
</reference>
<proteinExistence type="predicted"/>
<sequence>MFCGQEKILYDLLYYIVQKIKFLTAAERFLSDTRILLNKKDVSKSGYTLLLTLNYI</sequence>
<protein>
    <submittedName>
        <fullName evidence="1">Uncharacterized protein</fullName>
    </submittedName>
</protein>
<dbReference type="AlphaFoldDB" id="A0ABC9TTS0"/>
<comment type="caution">
    <text evidence="1">The sequence shown here is derived from an EMBL/GenBank/DDBJ whole genome shotgun (WGS) entry which is preliminary data.</text>
</comment>